<evidence type="ECO:0000313" key="2">
    <source>
        <dbReference type="Proteomes" id="UP000234681"/>
    </source>
</evidence>
<organism evidence="1 2">
    <name type="scientific">Rattus norvegicus</name>
    <name type="common">Rat</name>
    <dbReference type="NCBI Taxonomy" id="10116"/>
    <lineage>
        <taxon>Eukaryota</taxon>
        <taxon>Metazoa</taxon>
        <taxon>Chordata</taxon>
        <taxon>Craniata</taxon>
        <taxon>Vertebrata</taxon>
        <taxon>Euteleostomi</taxon>
        <taxon>Mammalia</taxon>
        <taxon>Eutheria</taxon>
        <taxon>Euarchontoglires</taxon>
        <taxon>Glires</taxon>
        <taxon>Rodentia</taxon>
        <taxon>Myomorpha</taxon>
        <taxon>Muroidea</taxon>
        <taxon>Muridae</taxon>
        <taxon>Murinae</taxon>
        <taxon>Rattus</taxon>
    </lineage>
</organism>
<evidence type="ECO:0000313" key="1">
    <source>
        <dbReference type="EMBL" id="EDL84167.1"/>
    </source>
</evidence>
<accession>A6KER6</accession>
<dbReference type="AlphaFoldDB" id="A6KER6"/>
<dbReference type="Proteomes" id="UP000234681">
    <property type="component" value="Chromosome 8"/>
</dbReference>
<proteinExistence type="predicted"/>
<protein>
    <submittedName>
        <fullName evidence="1">RCG56581</fullName>
    </submittedName>
</protein>
<feature type="non-terminal residue" evidence="1">
    <location>
        <position position="78"/>
    </location>
</feature>
<dbReference type="EMBL" id="CH474041">
    <property type="protein sequence ID" value="EDL84167.1"/>
    <property type="molecule type" value="Genomic_DNA"/>
</dbReference>
<sequence>MQLGCLILPLGSSQQLSSHPLLPLSSLPPQLEMIEDLLQRRKQIIRRLELCNTKISSGPRPISGLATQPKQHLFSHLL</sequence>
<name>A6KER6_RAT</name>
<gene>
    <name evidence="1" type="ORF">rCG_56581</name>
</gene>
<reference evidence="2" key="1">
    <citation type="submission" date="2005-09" db="EMBL/GenBank/DDBJ databases">
        <authorList>
            <person name="Mural R.J."/>
            <person name="Li P.W."/>
            <person name="Adams M.D."/>
            <person name="Amanatides P.G."/>
            <person name="Baden-Tillson H."/>
            <person name="Barnstead M."/>
            <person name="Chin S.H."/>
            <person name="Dew I."/>
            <person name="Evans C.A."/>
            <person name="Ferriera S."/>
            <person name="Flanigan M."/>
            <person name="Fosler C."/>
            <person name="Glodek A."/>
            <person name="Gu Z."/>
            <person name="Holt R.A."/>
            <person name="Jennings D."/>
            <person name="Kraft C.L."/>
            <person name="Lu F."/>
            <person name="Nguyen T."/>
            <person name="Nusskern D.R."/>
            <person name="Pfannkoch C.M."/>
            <person name="Sitter C."/>
            <person name="Sutton G.G."/>
            <person name="Venter J.C."/>
            <person name="Wang Z."/>
            <person name="Woodage T."/>
            <person name="Zheng X.H."/>
            <person name="Zhong F."/>
        </authorList>
    </citation>
    <scope>NUCLEOTIDE SEQUENCE [LARGE SCALE GENOMIC DNA]</scope>
    <source>
        <strain>BN</strain>
        <strain evidence="2">Sprague-Dawley</strain>
    </source>
</reference>